<dbReference type="AlphaFoldDB" id="A0AA39W6T7"/>
<dbReference type="PANTHER" id="PTHR31973:SF195">
    <property type="entry name" value="MUDR FAMILY TRANSPOSASE"/>
    <property type="match status" value="1"/>
</dbReference>
<comment type="caution">
    <text evidence="2">The sequence shown here is derived from an EMBL/GenBank/DDBJ whole genome shotgun (WGS) entry which is preliminary data.</text>
</comment>
<protein>
    <recommendedName>
        <fullName evidence="1">MULE transposase domain-containing protein</fullName>
    </recommendedName>
</protein>
<dbReference type="PANTHER" id="PTHR31973">
    <property type="entry name" value="POLYPROTEIN, PUTATIVE-RELATED"/>
    <property type="match status" value="1"/>
</dbReference>
<reference evidence="2" key="1">
    <citation type="journal article" date="2022" name="Plant J.">
        <title>Strategies of tolerance reflected in two North American maple genomes.</title>
        <authorList>
            <person name="McEvoy S.L."/>
            <person name="Sezen U.U."/>
            <person name="Trouern-Trend A."/>
            <person name="McMahon S.M."/>
            <person name="Schaberg P.G."/>
            <person name="Yang J."/>
            <person name="Wegrzyn J.L."/>
            <person name="Swenson N.G."/>
        </authorList>
    </citation>
    <scope>NUCLEOTIDE SEQUENCE</scope>
    <source>
        <strain evidence="2">NS2018</strain>
    </source>
</reference>
<evidence type="ECO:0000259" key="1">
    <source>
        <dbReference type="Pfam" id="PF10551"/>
    </source>
</evidence>
<gene>
    <name evidence="2" type="ORF">LWI29_029731</name>
</gene>
<accession>A0AA39W6T7</accession>
<dbReference type="Proteomes" id="UP001168877">
    <property type="component" value="Unassembled WGS sequence"/>
</dbReference>
<keyword evidence="3" id="KW-1185">Reference proteome</keyword>
<organism evidence="2 3">
    <name type="scientific">Acer saccharum</name>
    <name type="common">Sugar maple</name>
    <dbReference type="NCBI Taxonomy" id="4024"/>
    <lineage>
        <taxon>Eukaryota</taxon>
        <taxon>Viridiplantae</taxon>
        <taxon>Streptophyta</taxon>
        <taxon>Embryophyta</taxon>
        <taxon>Tracheophyta</taxon>
        <taxon>Spermatophyta</taxon>
        <taxon>Magnoliopsida</taxon>
        <taxon>eudicotyledons</taxon>
        <taxon>Gunneridae</taxon>
        <taxon>Pentapetalae</taxon>
        <taxon>rosids</taxon>
        <taxon>malvids</taxon>
        <taxon>Sapindales</taxon>
        <taxon>Sapindaceae</taxon>
        <taxon>Hippocastanoideae</taxon>
        <taxon>Acereae</taxon>
        <taxon>Acer</taxon>
    </lineage>
</organism>
<proteinExistence type="predicted"/>
<reference evidence="2" key="2">
    <citation type="submission" date="2023-06" db="EMBL/GenBank/DDBJ databases">
        <authorList>
            <person name="Swenson N.G."/>
            <person name="Wegrzyn J.L."/>
            <person name="Mcevoy S.L."/>
        </authorList>
    </citation>
    <scope>NUCLEOTIDE SEQUENCE</scope>
    <source>
        <strain evidence="2">NS2018</strain>
        <tissue evidence="2">Leaf</tissue>
    </source>
</reference>
<feature type="domain" description="MULE transposase" evidence="1">
    <location>
        <begin position="136"/>
        <end position="219"/>
    </location>
</feature>
<dbReference type="EMBL" id="JAUESC010000002">
    <property type="protein sequence ID" value="KAK0605697.1"/>
    <property type="molecule type" value="Genomic_DNA"/>
</dbReference>
<evidence type="ECO:0000313" key="2">
    <source>
        <dbReference type="EMBL" id="KAK0605697.1"/>
    </source>
</evidence>
<evidence type="ECO:0000313" key="3">
    <source>
        <dbReference type="Proteomes" id="UP001168877"/>
    </source>
</evidence>
<sequence length="240" mass="26240">MEFRPVSTAQSIPVSDVFSAIHNDLAISEDVVVPHSLVSNALVVSSDPVASAIFSDSVSLTTSHEQQFRSVNEISIVPGSSAVVPTVPAINSLVQTVSTTMGPSQRPPIPYTTHIVRNDCYGSSQIPSSVAVIRQVIAIDATHLKAKTRGVLLVAVCKDGNEMIYPLAFGFAHSECTESWTWFLKQLQNVIQYPEHVMFVSNHMQVSLLAWKQFSMMQHMGYVHTTCHKILKIFAGNGMT</sequence>
<dbReference type="InterPro" id="IPR018289">
    <property type="entry name" value="MULE_transposase_dom"/>
</dbReference>
<name>A0AA39W6T7_ACESA</name>
<dbReference type="Pfam" id="PF10551">
    <property type="entry name" value="MULE"/>
    <property type="match status" value="1"/>
</dbReference>